<accession>A0AA41SAP8</accession>
<comment type="similarity">
    <text evidence="2 6">Belongs to the drug/metabolite transporter (DMT) superfamily. Plant drug/metabolite exporter (P-DME) (TC 2.A.7.4) family.</text>
</comment>
<sequence length="130" mass="14453">MANGVTAVIENETIWKAHGALAMGINQIVFCVYRDLIALSILAPVAYFRDKRIRLPINSQLLISFFFLGFTGYGIWESTQLLFLMGLGYTNSTYAAAVQPAIPVFTFVIAVFMGYKFPPFSSLDVLKVQT</sequence>
<dbReference type="EMBL" id="JAJJMA010134754">
    <property type="protein sequence ID" value="MCL7033466.1"/>
    <property type="molecule type" value="Genomic_DNA"/>
</dbReference>
<evidence type="ECO:0000256" key="2">
    <source>
        <dbReference type="ARBA" id="ARBA00007635"/>
    </source>
</evidence>
<keyword evidence="9" id="KW-1185">Reference proteome</keyword>
<proteinExistence type="inferred from homology"/>
<dbReference type="Pfam" id="PF00892">
    <property type="entry name" value="EamA"/>
    <property type="match status" value="1"/>
</dbReference>
<reference evidence="8" key="1">
    <citation type="submission" date="2022-03" db="EMBL/GenBank/DDBJ databases">
        <title>A functionally conserved STORR gene fusion in Papaver species that diverged 16.8 million years ago.</title>
        <authorList>
            <person name="Catania T."/>
        </authorList>
    </citation>
    <scope>NUCLEOTIDE SEQUENCE</scope>
    <source>
        <strain evidence="8">S-191538</strain>
    </source>
</reference>
<feature type="transmembrane region" description="Helical" evidence="6">
    <location>
        <begin position="25"/>
        <end position="48"/>
    </location>
</feature>
<comment type="caution">
    <text evidence="8">The sequence shown here is derived from an EMBL/GenBank/DDBJ whole genome shotgun (WGS) entry which is preliminary data.</text>
</comment>
<evidence type="ECO:0000256" key="1">
    <source>
        <dbReference type="ARBA" id="ARBA00004141"/>
    </source>
</evidence>
<evidence type="ECO:0000259" key="7">
    <source>
        <dbReference type="Pfam" id="PF00892"/>
    </source>
</evidence>
<comment type="subcellular location">
    <subcellularLocation>
        <location evidence="1 6">Membrane</location>
        <topology evidence="1 6">Multi-pass membrane protein</topology>
    </subcellularLocation>
</comment>
<dbReference type="GO" id="GO:0016020">
    <property type="term" value="C:membrane"/>
    <property type="evidence" value="ECO:0007669"/>
    <property type="project" value="UniProtKB-SubCell"/>
</dbReference>
<dbReference type="InterPro" id="IPR000620">
    <property type="entry name" value="EamA_dom"/>
</dbReference>
<evidence type="ECO:0000256" key="4">
    <source>
        <dbReference type="ARBA" id="ARBA00022989"/>
    </source>
</evidence>
<dbReference type="AlphaFoldDB" id="A0AA41SAP8"/>
<feature type="domain" description="EamA" evidence="7">
    <location>
        <begin position="24"/>
        <end position="117"/>
    </location>
</feature>
<keyword evidence="4 6" id="KW-1133">Transmembrane helix</keyword>
<feature type="transmembrane region" description="Helical" evidence="6">
    <location>
        <begin position="96"/>
        <end position="115"/>
    </location>
</feature>
<dbReference type="GO" id="GO:0022857">
    <property type="term" value="F:transmembrane transporter activity"/>
    <property type="evidence" value="ECO:0007669"/>
    <property type="project" value="InterPro"/>
</dbReference>
<keyword evidence="3 6" id="KW-0812">Transmembrane</keyword>
<organism evidence="8 9">
    <name type="scientific">Papaver nudicaule</name>
    <name type="common">Iceland poppy</name>
    <dbReference type="NCBI Taxonomy" id="74823"/>
    <lineage>
        <taxon>Eukaryota</taxon>
        <taxon>Viridiplantae</taxon>
        <taxon>Streptophyta</taxon>
        <taxon>Embryophyta</taxon>
        <taxon>Tracheophyta</taxon>
        <taxon>Spermatophyta</taxon>
        <taxon>Magnoliopsida</taxon>
        <taxon>Ranunculales</taxon>
        <taxon>Papaveraceae</taxon>
        <taxon>Papaveroideae</taxon>
        <taxon>Papaver</taxon>
    </lineage>
</organism>
<protein>
    <recommendedName>
        <fullName evidence="6">WAT1-related protein</fullName>
    </recommendedName>
</protein>
<gene>
    <name evidence="8" type="ORF">MKW94_021810</name>
</gene>
<dbReference type="PANTHER" id="PTHR31218">
    <property type="entry name" value="WAT1-RELATED PROTEIN"/>
    <property type="match status" value="1"/>
</dbReference>
<feature type="transmembrane region" description="Helical" evidence="6">
    <location>
        <begin position="55"/>
        <end position="76"/>
    </location>
</feature>
<evidence type="ECO:0000256" key="5">
    <source>
        <dbReference type="ARBA" id="ARBA00023136"/>
    </source>
</evidence>
<evidence type="ECO:0000313" key="9">
    <source>
        <dbReference type="Proteomes" id="UP001177140"/>
    </source>
</evidence>
<comment type="caution">
    <text evidence="6">Lacks conserved residue(s) required for the propagation of feature annotation.</text>
</comment>
<name>A0AA41SAP8_PAPNU</name>
<keyword evidence="5 6" id="KW-0472">Membrane</keyword>
<dbReference type="Proteomes" id="UP001177140">
    <property type="component" value="Unassembled WGS sequence"/>
</dbReference>
<dbReference type="InterPro" id="IPR030184">
    <property type="entry name" value="WAT1-related"/>
</dbReference>
<evidence type="ECO:0000256" key="6">
    <source>
        <dbReference type="RuleBase" id="RU363077"/>
    </source>
</evidence>
<evidence type="ECO:0000313" key="8">
    <source>
        <dbReference type="EMBL" id="MCL7033466.1"/>
    </source>
</evidence>
<evidence type="ECO:0000256" key="3">
    <source>
        <dbReference type="ARBA" id="ARBA00022692"/>
    </source>
</evidence>